<evidence type="ECO:0000313" key="1">
    <source>
        <dbReference type="EMBL" id="CAH9108674.1"/>
    </source>
</evidence>
<sequence>MQPQGKTMMKANLEALNNLSSSRSSFLDFVFLIFVVFSK</sequence>
<proteinExistence type="predicted"/>
<name>A0AAV0DSA0_9ASTE</name>
<accession>A0AAV0DSA0</accession>
<organism evidence="1 2">
    <name type="scientific">Cuscuta epithymum</name>
    <dbReference type="NCBI Taxonomy" id="186058"/>
    <lineage>
        <taxon>Eukaryota</taxon>
        <taxon>Viridiplantae</taxon>
        <taxon>Streptophyta</taxon>
        <taxon>Embryophyta</taxon>
        <taxon>Tracheophyta</taxon>
        <taxon>Spermatophyta</taxon>
        <taxon>Magnoliopsida</taxon>
        <taxon>eudicotyledons</taxon>
        <taxon>Gunneridae</taxon>
        <taxon>Pentapetalae</taxon>
        <taxon>asterids</taxon>
        <taxon>lamiids</taxon>
        <taxon>Solanales</taxon>
        <taxon>Convolvulaceae</taxon>
        <taxon>Cuscuteae</taxon>
        <taxon>Cuscuta</taxon>
        <taxon>Cuscuta subgen. Cuscuta</taxon>
    </lineage>
</organism>
<protein>
    <submittedName>
        <fullName evidence="1">Uncharacterized protein</fullName>
    </submittedName>
</protein>
<dbReference type="EMBL" id="CAMAPF010000148">
    <property type="protein sequence ID" value="CAH9108674.1"/>
    <property type="molecule type" value="Genomic_DNA"/>
</dbReference>
<evidence type="ECO:0000313" key="2">
    <source>
        <dbReference type="Proteomes" id="UP001152523"/>
    </source>
</evidence>
<reference evidence="1" key="1">
    <citation type="submission" date="2022-07" db="EMBL/GenBank/DDBJ databases">
        <authorList>
            <person name="Macas J."/>
            <person name="Novak P."/>
            <person name="Neumann P."/>
        </authorList>
    </citation>
    <scope>NUCLEOTIDE SEQUENCE</scope>
</reference>
<dbReference type="Proteomes" id="UP001152523">
    <property type="component" value="Unassembled WGS sequence"/>
</dbReference>
<comment type="caution">
    <text evidence="1">The sequence shown here is derived from an EMBL/GenBank/DDBJ whole genome shotgun (WGS) entry which is preliminary data.</text>
</comment>
<keyword evidence="2" id="KW-1185">Reference proteome</keyword>
<gene>
    <name evidence="1" type="ORF">CEPIT_LOCUS18436</name>
</gene>
<dbReference type="AlphaFoldDB" id="A0AAV0DSA0"/>